<reference evidence="1" key="1">
    <citation type="submission" date="2018-02" db="EMBL/GenBank/DDBJ databases">
        <title>Rhizophora mucronata_Transcriptome.</title>
        <authorList>
            <person name="Meera S.P."/>
            <person name="Sreeshan A."/>
            <person name="Augustine A."/>
        </authorList>
    </citation>
    <scope>NUCLEOTIDE SEQUENCE</scope>
    <source>
        <tissue evidence="1">Leaf</tissue>
    </source>
</reference>
<organism evidence="1">
    <name type="scientific">Rhizophora mucronata</name>
    <name type="common">Asiatic mangrove</name>
    <dbReference type="NCBI Taxonomy" id="61149"/>
    <lineage>
        <taxon>Eukaryota</taxon>
        <taxon>Viridiplantae</taxon>
        <taxon>Streptophyta</taxon>
        <taxon>Embryophyta</taxon>
        <taxon>Tracheophyta</taxon>
        <taxon>Spermatophyta</taxon>
        <taxon>Magnoliopsida</taxon>
        <taxon>eudicotyledons</taxon>
        <taxon>Gunneridae</taxon>
        <taxon>Pentapetalae</taxon>
        <taxon>rosids</taxon>
        <taxon>fabids</taxon>
        <taxon>Malpighiales</taxon>
        <taxon>Rhizophoraceae</taxon>
        <taxon>Rhizophora</taxon>
    </lineage>
</organism>
<proteinExistence type="predicted"/>
<dbReference type="EMBL" id="GGEC01059992">
    <property type="protein sequence ID" value="MBX40476.1"/>
    <property type="molecule type" value="Transcribed_RNA"/>
</dbReference>
<protein>
    <submittedName>
        <fullName evidence="1">Uncharacterized protein</fullName>
    </submittedName>
</protein>
<sequence>MMKIFIIHKVILVMQIIDTRPAFCYK</sequence>
<accession>A0A2P2NDB2</accession>
<evidence type="ECO:0000313" key="1">
    <source>
        <dbReference type="EMBL" id="MBX40476.1"/>
    </source>
</evidence>
<name>A0A2P2NDB2_RHIMU</name>
<dbReference type="AlphaFoldDB" id="A0A2P2NDB2"/>